<evidence type="ECO:0000313" key="2">
    <source>
        <dbReference type="EMBL" id="PLW82464.1"/>
    </source>
</evidence>
<proteinExistence type="predicted"/>
<dbReference type="OrthoDB" id="9126735at2"/>
<dbReference type="RefSeq" id="WP_101521716.1">
    <property type="nucleotide sequence ID" value="NZ_PKLZ01000008.1"/>
</dbReference>
<comment type="caution">
    <text evidence="2">The sequence shown here is derived from an EMBL/GenBank/DDBJ whole genome shotgun (WGS) entry which is preliminary data.</text>
</comment>
<sequence length="277" mass="30123">MSFPYNQGHWLCVLALLAAQVVHADSKLLATGGASGIEGQAGGGIVPWAVISGYGDFGEWGGATALTRVNLPDFQLDVSSFSIAFDNRFEFSASRQELEVKPLGLTINQQVLAVKVRLGGDLIYTSLPQLSLGMQHKRNRDMAVPMALGTDKDSSTDVYLAGSKLWLNGLMGRNVFANLTLRLTEAHQAGLLGFADGYQLQAEASTGIFLNRHWIVGAEYRQKPDRLASVNEDDWLDVFVGWFPSKRFSLVLAWSDLGDIAGLADQDGLYLSLQLSQ</sequence>
<evidence type="ECO:0000313" key="3">
    <source>
        <dbReference type="Proteomes" id="UP000234845"/>
    </source>
</evidence>
<keyword evidence="1" id="KW-0732">Signal</keyword>
<keyword evidence="3" id="KW-1185">Reference proteome</keyword>
<dbReference type="Proteomes" id="UP000234845">
    <property type="component" value="Unassembled WGS sequence"/>
</dbReference>
<accession>A0A2N5Y231</accession>
<dbReference type="EMBL" id="PKLZ01000008">
    <property type="protein sequence ID" value="PLW82464.1"/>
    <property type="molecule type" value="Genomic_DNA"/>
</dbReference>
<reference evidence="3" key="1">
    <citation type="submission" date="2017-11" db="EMBL/GenBank/DDBJ databases">
        <title>The draft genome sequence of Chromatocurvus sp. F02.</title>
        <authorList>
            <person name="Du Z.-J."/>
            <person name="Chang Y.-Q."/>
        </authorList>
    </citation>
    <scope>NUCLEOTIDE SEQUENCE [LARGE SCALE GENOMIC DNA]</scope>
    <source>
        <strain evidence="3">F02</strain>
    </source>
</reference>
<feature type="chain" id="PRO_5014872522" evidence="1">
    <location>
        <begin position="25"/>
        <end position="277"/>
    </location>
</feature>
<dbReference type="Pfam" id="PF11231">
    <property type="entry name" value="DUF3034"/>
    <property type="match status" value="1"/>
</dbReference>
<gene>
    <name evidence="2" type="ORF">CWI75_11970</name>
</gene>
<name>A0A2N5Y231_9GAMM</name>
<evidence type="ECO:0000256" key="1">
    <source>
        <dbReference type="SAM" id="SignalP"/>
    </source>
</evidence>
<organism evidence="2 3">
    <name type="scientific">Kineobactrum sediminis</name>
    <dbReference type="NCBI Taxonomy" id="1905677"/>
    <lineage>
        <taxon>Bacteria</taxon>
        <taxon>Pseudomonadati</taxon>
        <taxon>Pseudomonadota</taxon>
        <taxon>Gammaproteobacteria</taxon>
        <taxon>Cellvibrionales</taxon>
        <taxon>Halieaceae</taxon>
        <taxon>Kineobactrum</taxon>
    </lineage>
</organism>
<dbReference type="InterPro" id="IPR021393">
    <property type="entry name" value="DUF3034"/>
</dbReference>
<dbReference type="AlphaFoldDB" id="A0A2N5Y231"/>
<protein>
    <submittedName>
        <fullName evidence="2">DUF3034 domain-containing protein</fullName>
    </submittedName>
</protein>
<feature type="signal peptide" evidence="1">
    <location>
        <begin position="1"/>
        <end position="24"/>
    </location>
</feature>